<evidence type="ECO:0000259" key="2">
    <source>
        <dbReference type="PROSITE" id="PS51724"/>
    </source>
</evidence>
<accession>A0A1Z3N5A6</accession>
<dbReference type="Proteomes" id="UP000197003">
    <property type="component" value="Chromosome"/>
</dbReference>
<organism evidence="3 4">
    <name type="scientific">Bdellovibrio bacteriovorus</name>
    <dbReference type="NCBI Taxonomy" id="959"/>
    <lineage>
        <taxon>Bacteria</taxon>
        <taxon>Pseudomonadati</taxon>
        <taxon>Bdellovibrionota</taxon>
        <taxon>Bdellovibrionia</taxon>
        <taxon>Bdellovibrionales</taxon>
        <taxon>Pseudobdellovibrionaceae</taxon>
        <taxon>Bdellovibrio</taxon>
    </lineage>
</organism>
<protein>
    <submittedName>
        <fullName evidence="3">SPOR domain-containing protein</fullName>
    </submittedName>
</protein>
<sequence>MRIEKMSSKTDVMVKLALVFFISLLSFSIGTFVGKKYSDNQHQLAALEPQKSSHTQEREVASVSEHGTSEGKVGAMTDEEIAKLAEEFVADETTPATTEHEATPAHGEHAAPAGHHGEIAETKVESKEPKVETHKPNPTKGDKTPVTQHNEPSEAAKNVAAGKAPTTLEAAEKKAATKEDRLPSSLPKDVAQFAVGKFTVQVASYADEAEAQKMASDLKNKGYSAFYIPANIKGKTWFRVSVGQFATQKEAQAYRTELVSKAKVGSAIVQKITE</sequence>
<dbReference type="AlphaFoldDB" id="A0A1Z3N5A6"/>
<dbReference type="Pfam" id="PF05036">
    <property type="entry name" value="SPOR"/>
    <property type="match status" value="1"/>
</dbReference>
<reference evidence="3 4" key="1">
    <citation type="submission" date="2017-04" db="EMBL/GenBank/DDBJ databases">
        <title>Whole genome sequence of Bdellovibrio bacteriovorus strain SSB218315.</title>
        <authorList>
            <person name="Oyedara O."/>
            <person name="Rodriguez-Perez M.A."/>
        </authorList>
    </citation>
    <scope>NUCLEOTIDE SEQUENCE [LARGE SCALE GENOMIC DNA]</scope>
    <source>
        <strain evidence="3 4">SSB218315</strain>
    </source>
</reference>
<name>A0A1Z3N5A6_BDEBC</name>
<dbReference type="GO" id="GO:0042834">
    <property type="term" value="F:peptidoglycan binding"/>
    <property type="evidence" value="ECO:0007669"/>
    <property type="project" value="InterPro"/>
</dbReference>
<dbReference type="InterPro" id="IPR007730">
    <property type="entry name" value="SPOR-like_dom"/>
</dbReference>
<gene>
    <name evidence="3" type="ORF">B9G79_02770</name>
</gene>
<feature type="compositionally biased region" description="Basic and acidic residues" evidence="1">
    <location>
        <begin position="98"/>
        <end position="143"/>
    </location>
</feature>
<dbReference type="PROSITE" id="PS51724">
    <property type="entry name" value="SPOR"/>
    <property type="match status" value="1"/>
</dbReference>
<evidence type="ECO:0000256" key="1">
    <source>
        <dbReference type="SAM" id="MobiDB-lite"/>
    </source>
</evidence>
<dbReference type="InterPro" id="IPR036680">
    <property type="entry name" value="SPOR-like_sf"/>
</dbReference>
<evidence type="ECO:0000313" key="4">
    <source>
        <dbReference type="Proteomes" id="UP000197003"/>
    </source>
</evidence>
<proteinExistence type="predicted"/>
<dbReference type="SUPFAM" id="SSF110997">
    <property type="entry name" value="Sporulation related repeat"/>
    <property type="match status" value="1"/>
</dbReference>
<evidence type="ECO:0000313" key="3">
    <source>
        <dbReference type="EMBL" id="ASD62567.1"/>
    </source>
</evidence>
<dbReference type="EMBL" id="CP020946">
    <property type="protein sequence ID" value="ASD62567.1"/>
    <property type="molecule type" value="Genomic_DNA"/>
</dbReference>
<feature type="region of interest" description="Disordered" evidence="1">
    <location>
        <begin position="92"/>
        <end position="164"/>
    </location>
</feature>
<dbReference type="Gene3D" id="3.30.70.1070">
    <property type="entry name" value="Sporulation related repeat"/>
    <property type="match status" value="1"/>
</dbReference>
<feature type="region of interest" description="Disordered" evidence="1">
    <location>
        <begin position="47"/>
        <end position="72"/>
    </location>
</feature>
<dbReference type="OrthoDB" id="5294388at2"/>
<feature type="domain" description="SPOR" evidence="2">
    <location>
        <begin position="192"/>
        <end position="271"/>
    </location>
</feature>